<evidence type="ECO:0000256" key="1">
    <source>
        <dbReference type="SAM" id="Coils"/>
    </source>
</evidence>
<feature type="region of interest" description="Disordered" evidence="2">
    <location>
        <begin position="52"/>
        <end position="73"/>
    </location>
</feature>
<feature type="region of interest" description="Disordered" evidence="2">
    <location>
        <begin position="410"/>
        <end position="445"/>
    </location>
</feature>
<evidence type="ECO:0000313" key="3">
    <source>
        <dbReference type="EMBL" id="CAJ1389612.1"/>
    </source>
</evidence>
<proteinExistence type="predicted"/>
<keyword evidence="1" id="KW-0175">Coiled coil</keyword>
<accession>A0AA36IKR8</accession>
<keyword evidence="4" id="KW-1185">Reference proteome</keyword>
<dbReference type="Proteomes" id="UP001178507">
    <property type="component" value="Unassembled WGS sequence"/>
</dbReference>
<feature type="coiled-coil region" evidence="1">
    <location>
        <begin position="142"/>
        <end position="169"/>
    </location>
</feature>
<organism evidence="3 4">
    <name type="scientific">Effrenium voratum</name>
    <dbReference type="NCBI Taxonomy" id="2562239"/>
    <lineage>
        <taxon>Eukaryota</taxon>
        <taxon>Sar</taxon>
        <taxon>Alveolata</taxon>
        <taxon>Dinophyceae</taxon>
        <taxon>Suessiales</taxon>
        <taxon>Symbiodiniaceae</taxon>
        <taxon>Effrenium</taxon>
    </lineage>
</organism>
<comment type="caution">
    <text evidence="3">The sequence shown here is derived from an EMBL/GenBank/DDBJ whole genome shotgun (WGS) entry which is preliminary data.</text>
</comment>
<feature type="coiled-coil region" evidence="1">
    <location>
        <begin position="262"/>
        <end position="289"/>
    </location>
</feature>
<sequence length="445" mass="48966">MWRWIFDDLGIAGFLQLRAECSETRRGSDLNRLREPGTGSVGEVYTGSVGEKETGRHTRKFHGDVPSNAGRPCRTRSRMAEEGLHELQIRAAEQELLAGRCKRAALQREVLRLSREAAGAQWRECHLSSELRRLGGQEAARSQRLESLLRNLRRQAEATQQECEERLRGERAAQSAAESAAAGEEKRLQQQFASELSQYQATMQAGCRRAQEQTSGLVEAQIQEVQQKSELQVAQLAQSLHAALADAGREVAESRARGLGELAQLRSRLASAKAALEEARCEQLQAQKEQDWLEGQSKALRETQGELRLEELKLLDALPRLQCELTRQEAQREAAERSRAQAATRAVFEKLRLYEELRAEHLTAAQELAASVEPALSAVLMLEAPVPCGIGGAGYPSQASDDVDRLLFSGDEGMLSLPPTPPDISPLGTGELPGELAAAARSKPR</sequence>
<dbReference type="AlphaFoldDB" id="A0AA36IKR8"/>
<name>A0AA36IKR8_9DINO</name>
<protein>
    <submittedName>
        <fullName evidence="3">Uncharacterized protein</fullName>
    </submittedName>
</protein>
<gene>
    <name evidence="3" type="ORF">EVOR1521_LOCUS15196</name>
</gene>
<feature type="coiled-coil region" evidence="1">
    <location>
        <begin position="318"/>
        <end position="345"/>
    </location>
</feature>
<evidence type="ECO:0000256" key="2">
    <source>
        <dbReference type="SAM" id="MobiDB-lite"/>
    </source>
</evidence>
<dbReference type="EMBL" id="CAUJNA010001902">
    <property type="protein sequence ID" value="CAJ1389612.1"/>
    <property type="molecule type" value="Genomic_DNA"/>
</dbReference>
<reference evidence="3" key="1">
    <citation type="submission" date="2023-08" db="EMBL/GenBank/DDBJ databases">
        <authorList>
            <person name="Chen Y."/>
            <person name="Shah S."/>
            <person name="Dougan E. K."/>
            <person name="Thang M."/>
            <person name="Chan C."/>
        </authorList>
    </citation>
    <scope>NUCLEOTIDE SEQUENCE</scope>
</reference>
<evidence type="ECO:0000313" key="4">
    <source>
        <dbReference type="Proteomes" id="UP001178507"/>
    </source>
</evidence>